<protein>
    <submittedName>
        <fullName evidence="2">Uncharacterized protein</fullName>
    </submittedName>
</protein>
<accession>A0AAV5RMW3</accession>
<organism evidence="2 3">
    <name type="scientific">Starmerella bacillaris</name>
    <name type="common">Yeast</name>
    <name type="synonym">Candida zemplinina</name>
    <dbReference type="NCBI Taxonomy" id="1247836"/>
    <lineage>
        <taxon>Eukaryota</taxon>
        <taxon>Fungi</taxon>
        <taxon>Dikarya</taxon>
        <taxon>Ascomycota</taxon>
        <taxon>Saccharomycotina</taxon>
        <taxon>Dipodascomycetes</taxon>
        <taxon>Dipodascales</taxon>
        <taxon>Trichomonascaceae</taxon>
        <taxon>Starmerella</taxon>
    </lineage>
</organism>
<feature type="region of interest" description="Disordered" evidence="1">
    <location>
        <begin position="1"/>
        <end position="22"/>
    </location>
</feature>
<evidence type="ECO:0000313" key="2">
    <source>
        <dbReference type="EMBL" id="GMM52093.1"/>
    </source>
</evidence>
<reference evidence="2 3" key="1">
    <citation type="journal article" date="2023" name="Elife">
        <title>Identification of key yeast species and microbe-microbe interactions impacting larval growth of Drosophila in the wild.</title>
        <authorList>
            <person name="Mure A."/>
            <person name="Sugiura Y."/>
            <person name="Maeda R."/>
            <person name="Honda K."/>
            <person name="Sakurai N."/>
            <person name="Takahashi Y."/>
            <person name="Watada M."/>
            <person name="Katoh T."/>
            <person name="Gotoh A."/>
            <person name="Gotoh Y."/>
            <person name="Taniguchi I."/>
            <person name="Nakamura K."/>
            <person name="Hayashi T."/>
            <person name="Katayama T."/>
            <person name="Uemura T."/>
            <person name="Hattori Y."/>
        </authorList>
    </citation>
    <scope>NUCLEOTIDE SEQUENCE [LARGE SCALE GENOMIC DNA]</scope>
    <source>
        <strain evidence="2 3">SB-73</strain>
    </source>
</reference>
<gene>
    <name evidence="2" type="ORF">DASB73_030560</name>
</gene>
<evidence type="ECO:0000313" key="3">
    <source>
        <dbReference type="Proteomes" id="UP001362899"/>
    </source>
</evidence>
<evidence type="ECO:0000256" key="1">
    <source>
        <dbReference type="SAM" id="MobiDB-lite"/>
    </source>
</evidence>
<feature type="region of interest" description="Disordered" evidence="1">
    <location>
        <begin position="37"/>
        <end position="63"/>
    </location>
</feature>
<dbReference type="AlphaFoldDB" id="A0AAV5RMW3"/>
<feature type="compositionally biased region" description="Polar residues" evidence="1">
    <location>
        <begin position="37"/>
        <end position="46"/>
    </location>
</feature>
<dbReference type="Proteomes" id="UP001362899">
    <property type="component" value="Unassembled WGS sequence"/>
</dbReference>
<proteinExistence type="predicted"/>
<dbReference type="EMBL" id="BTGC01000008">
    <property type="protein sequence ID" value="GMM52093.1"/>
    <property type="molecule type" value="Genomic_DNA"/>
</dbReference>
<keyword evidence="3" id="KW-1185">Reference proteome</keyword>
<comment type="caution">
    <text evidence="2">The sequence shown here is derived from an EMBL/GenBank/DDBJ whole genome shotgun (WGS) entry which is preliminary data.</text>
</comment>
<sequence length="273" mass="31457">MSHRLSEYDSRPSNAPLTLADDQWPHTIDFSTLIQDSQARQRSIGDQPSEPHTPIEQIPIPGQPFYKRSEYSSVTSFATTDDEDGINEIRYPWTEVQDNLVKLIYQRIIDSPLTTPFSSRYPPSGVLHQVAKKTISAARRKNVYFPHSMDSIRRRLLLSMHQDENPIAEATIRTEFTEYMSQFTPKKEFNEDFDFSDEMATPKANVSDRYTVAHSGRPGLMPENICQLQSLAPPFQNSFERRPSEPIDPFNEEGISLAARRKRDSFRIKRGQF</sequence>
<name>A0AAV5RMW3_STABA</name>
<feature type="compositionally biased region" description="Basic and acidic residues" evidence="1">
    <location>
        <begin position="1"/>
        <end position="10"/>
    </location>
</feature>